<sequence>MAFICWKKDNISLCVILVRRSENIACNKAFVSGFDDIENLREDNDDMYHGGKMTQTLMMVVAMMVMKMTRMTMRRRRISTTTMRIMMRLHFLLSLILST</sequence>
<evidence type="ECO:0000313" key="1">
    <source>
        <dbReference type="EMBL" id="PON76498.1"/>
    </source>
</evidence>
<name>A0A2P5DT93_PARAD</name>
<evidence type="ECO:0000313" key="2">
    <source>
        <dbReference type="Proteomes" id="UP000237105"/>
    </source>
</evidence>
<dbReference type="Proteomes" id="UP000237105">
    <property type="component" value="Unassembled WGS sequence"/>
</dbReference>
<reference evidence="2" key="1">
    <citation type="submission" date="2016-06" db="EMBL/GenBank/DDBJ databases">
        <title>Parallel loss of symbiosis genes in relatives of nitrogen-fixing non-legume Parasponia.</title>
        <authorList>
            <person name="Van Velzen R."/>
            <person name="Holmer R."/>
            <person name="Bu F."/>
            <person name="Rutten L."/>
            <person name="Van Zeijl A."/>
            <person name="Liu W."/>
            <person name="Santuari L."/>
            <person name="Cao Q."/>
            <person name="Sharma T."/>
            <person name="Shen D."/>
            <person name="Roswanjaya Y."/>
            <person name="Wardhani T."/>
            <person name="Kalhor M.S."/>
            <person name="Jansen J."/>
            <person name="Van den Hoogen J."/>
            <person name="Gungor B."/>
            <person name="Hartog M."/>
            <person name="Hontelez J."/>
            <person name="Verver J."/>
            <person name="Yang W.-C."/>
            <person name="Schijlen E."/>
            <person name="Repin R."/>
            <person name="Schilthuizen M."/>
            <person name="Schranz E."/>
            <person name="Heidstra R."/>
            <person name="Miyata K."/>
            <person name="Fedorova E."/>
            <person name="Kohlen W."/>
            <person name="Bisseling T."/>
            <person name="Smit S."/>
            <person name="Geurts R."/>
        </authorList>
    </citation>
    <scope>NUCLEOTIDE SEQUENCE [LARGE SCALE GENOMIC DNA]</scope>
    <source>
        <strain evidence="2">cv. WU1-14</strain>
    </source>
</reference>
<keyword evidence="2" id="KW-1185">Reference proteome</keyword>
<dbReference type="EMBL" id="JXTB01000018">
    <property type="protein sequence ID" value="PON76498.1"/>
    <property type="molecule type" value="Genomic_DNA"/>
</dbReference>
<accession>A0A2P5DT93</accession>
<dbReference type="AlphaFoldDB" id="A0A2P5DT93"/>
<gene>
    <name evidence="1" type="ORF">PanWU01x14_035520</name>
</gene>
<organism evidence="1 2">
    <name type="scientific">Parasponia andersonii</name>
    <name type="common">Sponia andersonii</name>
    <dbReference type="NCBI Taxonomy" id="3476"/>
    <lineage>
        <taxon>Eukaryota</taxon>
        <taxon>Viridiplantae</taxon>
        <taxon>Streptophyta</taxon>
        <taxon>Embryophyta</taxon>
        <taxon>Tracheophyta</taxon>
        <taxon>Spermatophyta</taxon>
        <taxon>Magnoliopsida</taxon>
        <taxon>eudicotyledons</taxon>
        <taxon>Gunneridae</taxon>
        <taxon>Pentapetalae</taxon>
        <taxon>rosids</taxon>
        <taxon>fabids</taxon>
        <taxon>Rosales</taxon>
        <taxon>Cannabaceae</taxon>
        <taxon>Parasponia</taxon>
    </lineage>
</organism>
<comment type="caution">
    <text evidence="1">The sequence shown here is derived from an EMBL/GenBank/DDBJ whole genome shotgun (WGS) entry which is preliminary data.</text>
</comment>
<protein>
    <submittedName>
        <fullName evidence="1">Uncharacterized protein</fullName>
    </submittedName>
</protein>
<proteinExistence type="predicted"/>